<dbReference type="RefSeq" id="WP_200353256.1">
    <property type="nucleotide sequence ID" value="NZ_BAABHZ010000002.1"/>
</dbReference>
<keyword evidence="1" id="KW-1133">Transmembrane helix</keyword>
<protein>
    <submittedName>
        <fullName evidence="2">Uncharacterized protein</fullName>
    </submittedName>
</protein>
<dbReference type="Proteomes" id="UP000600139">
    <property type="component" value="Unassembled WGS sequence"/>
</dbReference>
<accession>A0A934R9C6</accession>
<gene>
    <name evidence="2" type="ORF">JIN84_21995</name>
</gene>
<evidence type="ECO:0000313" key="3">
    <source>
        <dbReference type="Proteomes" id="UP000600139"/>
    </source>
</evidence>
<keyword evidence="1" id="KW-0812">Transmembrane</keyword>
<organism evidence="2 3">
    <name type="scientific">Luteolibacter yonseiensis</name>
    <dbReference type="NCBI Taxonomy" id="1144680"/>
    <lineage>
        <taxon>Bacteria</taxon>
        <taxon>Pseudomonadati</taxon>
        <taxon>Verrucomicrobiota</taxon>
        <taxon>Verrucomicrobiia</taxon>
        <taxon>Verrucomicrobiales</taxon>
        <taxon>Verrucomicrobiaceae</taxon>
        <taxon>Luteolibacter</taxon>
    </lineage>
</organism>
<name>A0A934R9C6_9BACT</name>
<dbReference type="AlphaFoldDB" id="A0A934R9C6"/>
<keyword evidence="3" id="KW-1185">Reference proteome</keyword>
<proteinExistence type="predicted"/>
<sequence length="120" mass="13067">MNTGTAQSDFSPGEAADRLRSAMAAGNFEILSQSAGVIEFRHGTYLTESAPLLPKHGIIRITPSGTGSRVDYEVGLSGIAKYWTAFIGIAFCWLVFPALVAHRAHFHHPKRLMENLLQAV</sequence>
<reference evidence="2" key="1">
    <citation type="submission" date="2021-01" db="EMBL/GenBank/DDBJ databases">
        <title>Modified the classification status of verrucomicrobia.</title>
        <authorList>
            <person name="Feng X."/>
        </authorList>
    </citation>
    <scope>NUCLEOTIDE SEQUENCE</scope>
    <source>
        <strain evidence="2">JCM 18052</strain>
    </source>
</reference>
<evidence type="ECO:0000256" key="1">
    <source>
        <dbReference type="SAM" id="Phobius"/>
    </source>
</evidence>
<feature type="transmembrane region" description="Helical" evidence="1">
    <location>
        <begin position="82"/>
        <end position="101"/>
    </location>
</feature>
<keyword evidence="1" id="KW-0472">Membrane</keyword>
<evidence type="ECO:0000313" key="2">
    <source>
        <dbReference type="EMBL" id="MBK1818308.1"/>
    </source>
</evidence>
<comment type="caution">
    <text evidence="2">The sequence shown here is derived from an EMBL/GenBank/DDBJ whole genome shotgun (WGS) entry which is preliminary data.</text>
</comment>
<dbReference type="EMBL" id="JAENIK010000013">
    <property type="protein sequence ID" value="MBK1818308.1"/>
    <property type="molecule type" value="Genomic_DNA"/>
</dbReference>